<dbReference type="OrthoDB" id="9812960at2"/>
<dbReference type="KEGG" id="pbj:VN24_03870"/>
<dbReference type="InterPro" id="IPR001387">
    <property type="entry name" value="Cro/C1-type_HTH"/>
</dbReference>
<evidence type="ECO:0000313" key="4">
    <source>
        <dbReference type="Proteomes" id="UP000032633"/>
    </source>
</evidence>
<dbReference type="AlphaFoldDB" id="A0A0D5NF80"/>
<accession>A0A0D5NF80</accession>
<name>A0A0D5NF80_9BACL</name>
<sequence length="139" mass="16196">MKKSIGQILIRLREEKGLSQYDAAKQLGIKRARYNSWENGIARPRVDMLNKLAEFYGVNPDYLLGFDAVVEAPSWASAKDRRDIKKFIEQPEVLYYDGIEFSEEDRQKMIGVMETIAWEAKRQNKEAYKKARENMDDGN</sequence>
<dbReference type="EMBL" id="CP011058">
    <property type="protein sequence ID" value="AJY73906.1"/>
    <property type="molecule type" value="Genomic_DNA"/>
</dbReference>
<dbReference type="Gene3D" id="1.10.260.40">
    <property type="entry name" value="lambda repressor-like DNA-binding domains"/>
    <property type="match status" value="1"/>
</dbReference>
<dbReference type="Proteomes" id="UP000032633">
    <property type="component" value="Chromosome"/>
</dbReference>
<dbReference type="STRING" id="1126833.VN24_03870"/>
<dbReference type="RefSeq" id="WP_045669341.1">
    <property type="nucleotide sequence ID" value="NZ_CP011058.1"/>
</dbReference>
<dbReference type="HOGENOM" id="CLU_066192_4_0_9"/>
<dbReference type="Pfam" id="PF01381">
    <property type="entry name" value="HTH_3"/>
    <property type="match status" value="1"/>
</dbReference>
<evidence type="ECO:0000259" key="2">
    <source>
        <dbReference type="PROSITE" id="PS50943"/>
    </source>
</evidence>
<proteinExistence type="predicted"/>
<feature type="domain" description="HTH cro/C1-type" evidence="2">
    <location>
        <begin position="9"/>
        <end position="63"/>
    </location>
</feature>
<dbReference type="PANTHER" id="PTHR46558:SF11">
    <property type="entry name" value="HTH-TYPE TRANSCRIPTIONAL REGULATOR XRE"/>
    <property type="match status" value="1"/>
</dbReference>
<keyword evidence="1" id="KW-0238">DNA-binding</keyword>
<dbReference type="PATRIC" id="fig|1126833.4.peg.840"/>
<dbReference type="InterPro" id="IPR010982">
    <property type="entry name" value="Lambda_DNA-bd_dom_sf"/>
</dbReference>
<dbReference type="PROSITE" id="PS50943">
    <property type="entry name" value="HTH_CROC1"/>
    <property type="match status" value="1"/>
</dbReference>
<dbReference type="PANTHER" id="PTHR46558">
    <property type="entry name" value="TRACRIPTIONAL REGULATORY PROTEIN-RELATED-RELATED"/>
    <property type="match status" value="1"/>
</dbReference>
<reference evidence="4" key="2">
    <citation type="submission" date="2015-03" db="EMBL/GenBank/DDBJ databases">
        <title>Genome sequence of Paenibacillus beijingensis strain DSM 24997T.</title>
        <authorList>
            <person name="Kwak Y."/>
            <person name="Shin J.-H."/>
        </authorList>
    </citation>
    <scope>NUCLEOTIDE SEQUENCE [LARGE SCALE GENOMIC DNA]</scope>
    <source>
        <strain evidence="4">DSM 24997</strain>
    </source>
</reference>
<dbReference type="SMART" id="SM00530">
    <property type="entry name" value="HTH_XRE"/>
    <property type="match status" value="1"/>
</dbReference>
<gene>
    <name evidence="3" type="ORF">VN24_03870</name>
</gene>
<dbReference type="SUPFAM" id="SSF47413">
    <property type="entry name" value="lambda repressor-like DNA-binding domains"/>
    <property type="match status" value="1"/>
</dbReference>
<dbReference type="GO" id="GO:0003677">
    <property type="term" value="F:DNA binding"/>
    <property type="evidence" value="ECO:0007669"/>
    <property type="project" value="UniProtKB-KW"/>
</dbReference>
<protein>
    <submittedName>
        <fullName evidence="3">XRE family transcriptional regulator</fullName>
    </submittedName>
</protein>
<keyword evidence="4" id="KW-1185">Reference proteome</keyword>
<evidence type="ECO:0000256" key="1">
    <source>
        <dbReference type="ARBA" id="ARBA00023125"/>
    </source>
</evidence>
<organism evidence="3 4">
    <name type="scientific">Paenibacillus beijingensis</name>
    <dbReference type="NCBI Taxonomy" id="1126833"/>
    <lineage>
        <taxon>Bacteria</taxon>
        <taxon>Bacillati</taxon>
        <taxon>Bacillota</taxon>
        <taxon>Bacilli</taxon>
        <taxon>Bacillales</taxon>
        <taxon>Paenibacillaceae</taxon>
        <taxon>Paenibacillus</taxon>
    </lineage>
</organism>
<reference evidence="3 4" key="1">
    <citation type="journal article" date="2015" name="J. Biotechnol.">
        <title>Complete genome sequence of Paenibacillus beijingensis 7188(T) (=DSM 24997(T)), a novel rhizobacterium from jujube garden soil.</title>
        <authorList>
            <person name="Kwak Y."/>
            <person name="Shin J.H."/>
        </authorList>
    </citation>
    <scope>NUCLEOTIDE SEQUENCE [LARGE SCALE GENOMIC DNA]</scope>
    <source>
        <strain evidence="3 4">DSM 24997</strain>
    </source>
</reference>
<evidence type="ECO:0000313" key="3">
    <source>
        <dbReference type="EMBL" id="AJY73906.1"/>
    </source>
</evidence>
<dbReference type="CDD" id="cd00093">
    <property type="entry name" value="HTH_XRE"/>
    <property type="match status" value="1"/>
</dbReference>